<feature type="domain" description="AMP-binding enzyme C-terminal" evidence="5">
    <location>
        <begin position="421"/>
        <end position="495"/>
    </location>
</feature>
<dbReference type="InterPro" id="IPR000873">
    <property type="entry name" value="AMP-dep_synth/lig_dom"/>
</dbReference>
<evidence type="ECO:0000256" key="2">
    <source>
        <dbReference type="ARBA" id="ARBA00022598"/>
    </source>
</evidence>
<reference evidence="6 7" key="1">
    <citation type="submission" date="2022-04" db="EMBL/GenBank/DDBJ databases">
        <title>Positive selection, recombination, and allopatry shape intraspecific diversity of widespread and dominant cyanobacteria.</title>
        <authorList>
            <person name="Wei J."/>
            <person name="Shu W."/>
            <person name="Hu C."/>
        </authorList>
    </citation>
    <scope>NUCLEOTIDE SEQUENCE [LARGE SCALE GENOMIC DNA]</scope>
    <source>
        <strain evidence="6 7">AS-A4</strain>
    </source>
</reference>
<dbReference type="InterPro" id="IPR025110">
    <property type="entry name" value="AMP-bd_C"/>
</dbReference>
<organism evidence="6 7">
    <name type="scientific">Stenomitos frigidus AS-A4</name>
    <dbReference type="NCBI Taxonomy" id="2933935"/>
    <lineage>
        <taxon>Bacteria</taxon>
        <taxon>Bacillati</taxon>
        <taxon>Cyanobacteriota</taxon>
        <taxon>Cyanophyceae</taxon>
        <taxon>Leptolyngbyales</taxon>
        <taxon>Leptolyngbyaceae</taxon>
        <taxon>Stenomitos</taxon>
    </lineage>
</organism>
<dbReference type="Pfam" id="PF00501">
    <property type="entry name" value="AMP-binding"/>
    <property type="match status" value="1"/>
</dbReference>
<dbReference type="PANTHER" id="PTHR43201">
    <property type="entry name" value="ACYL-COA SYNTHETASE"/>
    <property type="match status" value="1"/>
</dbReference>
<dbReference type="SUPFAM" id="SSF56801">
    <property type="entry name" value="Acetyl-CoA synthetase-like"/>
    <property type="match status" value="1"/>
</dbReference>
<dbReference type="InterPro" id="IPR042099">
    <property type="entry name" value="ANL_N_sf"/>
</dbReference>
<dbReference type="Gene3D" id="3.30.300.30">
    <property type="match status" value="1"/>
</dbReference>
<feature type="compositionally biased region" description="Low complexity" evidence="3">
    <location>
        <begin position="122"/>
        <end position="132"/>
    </location>
</feature>
<comment type="caution">
    <text evidence="6">The sequence shown here is derived from an EMBL/GenBank/DDBJ whole genome shotgun (WGS) entry which is preliminary data.</text>
</comment>
<name>A0ABV0KF00_9CYAN</name>
<proteinExistence type="inferred from homology"/>
<dbReference type="PROSITE" id="PS00455">
    <property type="entry name" value="AMP_BINDING"/>
    <property type="match status" value="1"/>
</dbReference>
<dbReference type="InterPro" id="IPR020845">
    <property type="entry name" value="AMP-binding_CS"/>
</dbReference>
<protein>
    <submittedName>
        <fullName evidence="6">2-succinylbenzoate--CoA ligase</fullName>
    </submittedName>
</protein>
<feature type="region of interest" description="Disordered" evidence="3">
    <location>
        <begin position="106"/>
        <end position="136"/>
    </location>
</feature>
<dbReference type="RefSeq" id="WP_190450960.1">
    <property type="nucleotide sequence ID" value="NZ_JAMPLM010000002.1"/>
</dbReference>
<comment type="similarity">
    <text evidence="1">Belongs to the ATP-dependent AMP-binding enzyme family.</text>
</comment>
<dbReference type="Proteomes" id="UP001476950">
    <property type="component" value="Unassembled WGS sequence"/>
</dbReference>
<gene>
    <name evidence="6" type="ORF">NDI38_05010</name>
</gene>
<evidence type="ECO:0000256" key="1">
    <source>
        <dbReference type="ARBA" id="ARBA00006432"/>
    </source>
</evidence>
<keyword evidence="7" id="KW-1185">Reference proteome</keyword>
<dbReference type="Pfam" id="PF13193">
    <property type="entry name" value="AMP-binding_C"/>
    <property type="match status" value="1"/>
</dbReference>
<evidence type="ECO:0000313" key="6">
    <source>
        <dbReference type="EMBL" id="MEP1057789.1"/>
    </source>
</evidence>
<sequence>MADPLTILKQRSRDDWLVGYDSQEFFALAERVLVELRSPPNSEAPLTILLADRNPLTFLAHFIAACAANCCIVLANPDWTKAEWQQVFELVQPDLVWGEEAKVEGRRQRAGGRRQKAEGKEAASSQQRSSASPNPLLPQPPVLTPHILIPTGGTSGKIRFAVHTWETLMVSVEGFREYFEVEPINSFCVLPLYHVSGLMQFMRSFTTGGKLVVLPFKALEAGDRSNLNPEEFFLSLVPTQLQRLLDGESRGQKAAGRRQETQHSTSLLAPDSSIAWLARFHTVLLGGAPAWSELLDRARSQRIRLAPTYGMTETASQIATLKPDDFLNGQTNAGHVLPHAQLTIRNPSGDILKTDQIGNITIQAKSLAWSYFPPTPHSPLPTPRSFQPDDLGYFDANGYLHIVGRQSDKIITGGENVFPAEVEAAIRSTGLVQDVCVIGISDRHWGQAITAVYIPISADISPTSIQTALSDTLSKFKRPKHWLAVDRLPRNAQGKVNRPQVEAIAKMALPTVLAID</sequence>
<keyword evidence="2 6" id="KW-0436">Ligase</keyword>
<accession>A0ABV0KF00</accession>
<dbReference type="InterPro" id="IPR045851">
    <property type="entry name" value="AMP-bd_C_sf"/>
</dbReference>
<feature type="domain" description="AMP-dependent synthetase/ligase" evidence="4">
    <location>
        <begin position="48"/>
        <end position="372"/>
    </location>
</feature>
<dbReference type="Gene3D" id="3.40.50.12780">
    <property type="entry name" value="N-terminal domain of ligase-like"/>
    <property type="match status" value="1"/>
</dbReference>
<evidence type="ECO:0000256" key="3">
    <source>
        <dbReference type="SAM" id="MobiDB-lite"/>
    </source>
</evidence>
<dbReference type="GO" id="GO:0016874">
    <property type="term" value="F:ligase activity"/>
    <property type="evidence" value="ECO:0007669"/>
    <property type="project" value="UniProtKB-KW"/>
</dbReference>
<evidence type="ECO:0000259" key="5">
    <source>
        <dbReference type="Pfam" id="PF13193"/>
    </source>
</evidence>
<dbReference type="EMBL" id="JAMPLM010000002">
    <property type="protein sequence ID" value="MEP1057789.1"/>
    <property type="molecule type" value="Genomic_DNA"/>
</dbReference>
<evidence type="ECO:0000259" key="4">
    <source>
        <dbReference type="Pfam" id="PF00501"/>
    </source>
</evidence>
<dbReference type="PANTHER" id="PTHR43201:SF5">
    <property type="entry name" value="MEDIUM-CHAIN ACYL-COA LIGASE ACSF2, MITOCHONDRIAL"/>
    <property type="match status" value="1"/>
</dbReference>
<evidence type="ECO:0000313" key="7">
    <source>
        <dbReference type="Proteomes" id="UP001476950"/>
    </source>
</evidence>